<dbReference type="EMBL" id="JABULY010000003">
    <property type="protein sequence ID" value="MBV6531798.1"/>
    <property type="molecule type" value="Genomic_DNA"/>
</dbReference>
<evidence type="ECO:0000313" key="3">
    <source>
        <dbReference type="EMBL" id="MBV6546597.1"/>
    </source>
</evidence>
<dbReference type="CDD" id="cd00211">
    <property type="entry name" value="PTS_IIA_fru"/>
    <property type="match status" value="1"/>
</dbReference>
<proteinExistence type="predicted"/>
<dbReference type="GO" id="GO:0030295">
    <property type="term" value="F:protein kinase activator activity"/>
    <property type="evidence" value="ECO:0007669"/>
    <property type="project" value="TreeGrafter"/>
</dbReference>
<dbReference type="EMBL" id="JABUMC010000008">
    <property type="protein sequence ID" value="MBV6546597.1"/>
    <property type="molecule type" value="Genomic_DNA"/>
</dbReference>
<dbReference type="PROSITE" id="PS51094">
    <property type="entry name" value="PTS_EIIA_TYPE_2"/>
    <property type="match status" value="1"/>
</dbReference>
<dbReference type="Proteomes" id="UP001196379">
    <property type="component" value="Unassembled WGS sequence"/>
</dbReference>
<dbReference type="GeneID" id="65549301"/>
<sequence>MTKLTEFLTPEHIQQGVFISSKKRALELVGKIVASSLNSDNSEQICPIECFANLFKREKLGSTALNNGVALPHAKLPSNDIIQLEKPIAVFLQLETPIDYDAADNKEVDLIYAILFPEQHCEQYKSSLPQIAQQLSDKNLIKHLRNATSADDIWQILHYADQHNAEQHLEEQELSETMEA</sequence>
<dbReference type="InterPro" id="IPR002178">
    <property type="entry name" value="PTS_EIIA_type-2_dom"/>
</dbReference>
<dbReference type="SUPFAM" id="SSF55804">
    <property type="entry name" value="Phoshotransferase/anion transport protein"/>
    <property type="match status" value="1"/>
</dbReference>
<keyword evidence="3" id="KW-0813">Transport</keyword>
<evidence type="ECO:0000259" key="1">
    <source>
        <dbReference type="PROSITE" id="PS51094"/>
    </source>
</evidence>
<dbReference type="Proteomes" id="UP000732858">
    <property type="component" value="Unassembled WGS sequence"/>
</dbReference>
<dbReference type="PANTHER" id="PTHR47738">
    <property type="entry name" value="PTS SYSTEM FRUCTOSE-LIKE EIIA COMPONENT-RELATED"/>
    <property type="match status" value="1"/>
</dbReference>
<protein>
    <submittedName>
        <fullName evidence="3">PTS sugar transporter subunit IIA</fullName>
    </submittedName>
</protein>
<comment type="caution">
    <text evidence="3">The sequence shown here is derived from an EMBL/GenBank/DDBJ whole genome shotgun (WGS) entry which is preliminary data.</text>
</comment>
<gene>
    <name evidence="2" type="ORF">HT657_06580</name>
    <name evidence="3" type="ORF">HT672_04750</name>
</gene>
<keyword evidence="3" id="KW-0762">Sugar transport</keyword>
<name>A0A949WPB7_9PAST</name>
<evidence type="ECO:0000313" key="4">
    <source>
        <dbReference type="Proteomes" id="UP000732858"/>
    </source>
</evidence>
<keyword evidence="5" id="KW-1185">Reference proteome</keyword>
<evidence type="ECO:0000313" key="2">
    <source>
        <dbReference type="EMBL" id="MBV6531798.1"/>
    </source>
</evidence>
<dbReference type="Gene3D" id="3.40.930.10">
    <property type="entry name" value="Mannitol-specific EII, Chain A"/>
    <property type="match status" value="1"/>
</dbReference>
<reference evidence="3 5" key="1">
    <citation type="journal article" date="2021" name="Mol. Ecol.">
        <title>Polar bear-adapted Ursidibacter maritimus are remarkably conserved after generations in captivity.</title>
        <authorList>
            <person name="Espinosa-Gongora C."/>
            <person name="Hansen M.J."/>
            <person name="Bertelsen M.F."/>
            <person name="Bojesen A.M."/>
        </authorList>
    </citation>
    <scope>NUCLEOTIDE SEQUENCE</scope>
    <source>
        <strain evidence="3">Pb43105x</strain>
        <strain evidence="2 5">Pb43106</strain>
    </source>
</reference>
<accession>A0A949WPB7</accession>
<organism evidence="3 4">
    <name type="scientific">Ursidibacter maritimus</name>
    <dbReference type="NCBI Taxonomy" id="1331689"/>
    <lineage>
        <taxon>Bacteria</taxon>
        <taxon>Pseudomonadati</taxon>
        <taxon>Pseudomonadota</taxon>
        <taxon>Gammaproteobacteria</taxon>
        <taxon>Pasteurellales</taxon>
        <taxon>Pasteurellaceae</taxon>
        <taxon>Ursidibacter</taxon>
    </lineage>
</organism>
<dbReference type="RefSeq" id="WP_157403415.1">
    <property type="nucleotide sequence ID" value="NZ_JABULY010000003.1"/>
</dbReference>
<evidence type="ECO:0000313" key="5">
    <source>
        <dbReference type="Proteomes" id="UP001196379"/>
    </source>
</evidence>
<dbReference type="Pfam" id="PF00359">
    <property type="entry name" value="PTS_EIIA_2"/>
    <property type="match status" value="1"/>
</dbReference>
<dbReference type="AlphaFoldDB" id="A0A949WPB7"/>
<dbReference type="PANTHER" id="PTHR47738:SF1">
    <property type="entry name" value="NITROGEN REGULATORY PROTEIN"/>
    <property type="match status" value="1"/>
</dbReference>
<dbReference type="InterPro" id="IPR051541">
    <property type="entry name" value="PTS_SugarTrans_NitroReg"/>
</dbReference>
<dbReference type="InterPro" id="IPR016152">
    <property type="entry name" value="PTrfase/Anion_transptr"/>
</dbReference>
<dbReference type="OrthoDB" id="95460at2"/>
<feature type="domain" description="PTS EIIA type-2" evidence="1">
    <location>
        <begin position="6"/>
        <end position="160"/>
    </location>
</feature>